<dbReference type="RefSeq" id="WP_143373872.1">
    <property type="nucleotide sequence ID" value="NZ_VJVZ01000008.1"/>
</dbReference>
<sequence>MVNFEVINDEIIFTYSYSDYINNDWVREGLKNDGYINYKSTFHFTDENLYEEIIQEDEDENALSIYDMGEYKPVSFVFAKKSVNYFKITRGIISDNRDIYFHKDIDLILEYFVAETKISLFKQIISLTNQDIYIGGKKENSIPFVTFEGLVKEFPTTYEKNLYAEARITAIIKNYFETTTDSEIKFQKYINKKVSKKGENLSKLFKEYELQKYSTILEKLEGMLSSENSYNEKEWQNEILEIILILYPKYILSFTSVNLTIDSKKRRFLDFMLVDSNGNIDVIEIKKPFENSIMTDRLYRNNYIPHKDLTGTIMQLEKYIYHLNRGGVLGEKKLNEKYLDKLPKDLNIKITNPQGLIIMGRENNLSSEQKSDFEVVKRKYKNVIDILTYDDLIQRLKFTIEQIKKN</sequence>
<feature type="domain" description="Shedu protein SduA C-terminal" evidence="1">
    <location>
        <begin position="230"/>
        <end position="393"/>
    </location>
</feature>
<accession>A0A552UZH0</accession>
<gene>
    <name evidence="2" type="ORF">FMM05_13215</name>
</gene>
<dbReference type="AlphaFoldDB" id="A0A552UZH0"/>
<dbReference type="Pfam" id="PF14082">
    <property type="entry name" value="SduA_C"/>
    <property type="match status" value="1"/>
</dbReference>
<dbReference type="InterPro" id="IPR025359">
    <property type="entry name" value="SduA_C"/>
</dbReference>
<evidence type="ECO:0000259" key="1">
    <source>
        <dbReference type="Pfam" id="PF14082"/>
    </source>
</evidence>
<dbReference type="OrthoDB" id="2080979at2"/>
<evidence type="ECO:0000313" key="3">
    <source>
        <dbReference type="Proteomes" id="UP000320643"/>
    </source>
</evidence>
<evidence type="ECO:0000313" key="2">
    <source>
        <dbReference type="EMBL" id="TRW23615.1"/>
    </source>
</evidence>
<organism evidence="2 3">
    <name type="scientific">Flavobacterium zepuense</name>
    <dbReference type="NCBI Taxonomy" id="2593302"/>
    <lineage>
        <taxon>Bacteria</taxon>
        <taxon>Pseudomonadati</taxon>
        <taxon>Bacteroidota</taxon>
        <taxon>Flavobacteriia</taxon>
        <taxon>Flavobacteriales</taxon>
        <taxon>Flavobacteriaceae</taxon>
        <taxon>Flavobacterium</taxon>
    </lineage>
</organism>
<name>A0A552UZH0_9FLAO</name>
<reference evidence="2 3" key="1">
    <citation type="submission" date="2019-07" db="EMBL/GenBank/DDBJ databases">
        <title>Flavobacterium sp. nov., isolated from glacier ice.</title>
        <authorList>
            <person name="Liu Q."/>
            <person name="Xin Y.-H."/>
        </authorList>
    </citation>
    <scope>NUCLEOTIDE SEQUENCE [LARGE SCALE GENOMIC DNA]</scope>
    <source>
        <strain evidence="2 3">ZT4R6</strain>
    </source>
</reference>
<dbReference type="EMBL" id="VJVZ01000008">
    <property type="protein sequence ID" value="TRW23615.1"/>
    <property type="molecule type" value="Genomic_DNA"/>
</dbReference>
<proteinExistence type="predicted"/>
<protein>
    <submittedName>
        <fullName evidence="2">DUF4263 domain-containing protein</fullName>
    </submittedName>
</protein>
<comment type="caution">
    <text evidence="2">The sequence shown here is derived from an EMBL/GenBank/DDBJ whole genome shotgun (WGS) entry which is preliminary data.</text>
</comment>
<keyword evidence="3" id="KW-1185">Reference proteome</keyword>
<dbReference type="Proteomes" id="UP000320643">
    <property type="component" value="Unassembled WGS sequence"/>
</dbReference>